<evidence type="ECO:0000313" key="3">
    <source>
        <dbReference type="Proteomes" id="UP000198405"/>
    </source>
</evidence>
<proteinExistence type="predicted"/>
<accession>A0A238Y0P2</accession>
<reference evidence="3" key="1">
    <citation type="submission" date="2017-06" db="EMBL/GenBank/DDBJ databases">
        <authorList>
            <person name="Varghese N."/>
            <person name="Submissions S."/>
        </authorList>
    </citation>
    <scope>NUCLEOTIDE SEQUENCE [LARGE SCALE GENOMIC DNA]</scope>
    <source>
        <strain evidence="3">DSM 15668</strain>
    </source>
</reference>
<name>A0A238Y0P2_9BACT</name>
<sequence>MRKLLLFSLPAVLLISAGCNSFESISDSESPEACKYEVTKALDKQDYDKAIALLNGICKTAFSDEKRNINLGAAYLGKAGYDIPSLLSDLLDSTDSDDPMATFLSKVAGENPGDDLKDLEEARKYYSNALGNIDCNSTSLDYFEKDVCFFKGIADFAKAATSFSLLFQSVGVEENVQQVIEIWAGGNDTESLTCDLDANQNNVPDSVEFSAGALEYAATGNVTSCDSVVPEGNFTFGYPNKKFEVIKLTINANGTCSDNATDYKVLEILSSDTKTVVLTDGYCDADNGTTCDALNETARCYPCPIVTENDTETVISSIVELINNGTETMASVISDDNEDVEESLTDIKRDICEPNPSACLCSFDGVTWNDCTNDTLDSATDVKIKSDNETLVQDLLADYLTK</sequence>
<dbReference type="OrthoDB" id="11899at2"/>
<keyword evidence="3" id="KW-1185">Reference proteome</keyword>
<protein>
    <submittedName>
        <fullName evidence="2">Uncharacterized protein</fullName>
    </submittedName>
</protein>
<feature type="chain" id="PRO_5012873191" evidence="1">
    <location>
        <begin position="22"/>
        <end position="402"/>
    </location>
</feature>
<organism evidence="2 3">
    <name type="scientific">Desulfurobacterium atlanticum</name>
    <dbReference type="NCBI Taxonomy" id="240169"/>
    <lineage>
        <taxon>Bacteria</taxon>
        <taxon>Pseudomonadati</taxon>
        <taxon>Aquificota</taxon>
        <taxon>Aquificia</taxon>
        <taxon>Desulfurobacteriales</taxon>
        <taxon>Desulfurobacteriaceae</taxon>
        <taxon>Desulfurobacterium</taxon>
    </lineage>
</organism>
<evidence type="ECO:0000313" key="2">
    <source>
        <dbReference type="EMBL" id="SNR64876.1"/>
    </source>
</evidence>
<dbReference type="RefSeq" id="WP_089322385.1">
    <property type="nucleotide sequence ID" value="NZ_FZOB01000002.1"/>
</dbReference>
<dbReference type="EMBL" id="FZOB01000002">
    <property type="protein sequence ID" value="SNR64876.1"/>
    <property type="molecule type" value="Genomic_DNA"/>
</dbReference>
<feature type="signal peptide" evidence="1">
    <location>
        <begin position="1"/>
        <end position="21"/>
    </location>
</feature>
<gene>
    <name evidence="2" type="ORF">SAMN06265340_10229</name>
</gene>
<dbReference type="PROSITE" id="PS51257">
    <property type="entry name" value="PROKAR_LIPOPROTEIN"/>
    <property type="match status" value="1"/>
</dbReference>
<dbReference type="Proteomes" id="UP000198405">
    <property type="component" value="Unassembled WGS sequence"/>
</dbReference>
<dbReference type="AlphaFoldDB" id="A0A238Y0P2"/>
<keyword evidence="1" id="KW-0732">Signal</keyword>
<evidence type="ECO:0000256" key="1">
    <source>
        <dbReference type="SAM" id="SignalP"/>
    </source>
</evidence>